<protein>
    <submittedName>
        <fullName evidence="7">RNA polymerase sigma-70 factor (ECF subfamily)</fullName>
    </submittedName>
</protein>
<dbReference type="Proteomes" id="UP000579153">
    <property type="component" value="Unassembled WGS sequence"/>
</dbReference>
<dbReference type="EMBL" id="JACHMB010000001">
    <property type="protein sequence ID" value="MBB5774335.1"/>
    <property type="molecule type" value="Genomic_DNA"/>
</dbReference>
<evidence type="ECO:0000256" key="4">
    <source>
        <dbReference type="ARBA" id="ARBA00023163"/>
    </source>
</evidence>
<dbReference type="InterPro" id="IPR036388">
    <property type="entry name" value="WH-like_DNA-bd_sf"/>
</dbReference>
<feature type="domain" description="RNA polymerase sigma factor 70 region 4 type 2" evidence="6">
    <location>
        <begin position="110"/>
        <end position="162"/>
    </location>
</feature>
<dbReference type="Pfam" id="PF04542">
    <property type="entry name" value="Sigma70_r2"/>
    <property type="match status" value="1"/>
</dbReference>
<dbReference type="Gene3D" id="1.10.10.10">
    <property type="entry name" value="Winged helix-like DNA-binding domain superfamily/Winged helix DNA-binding domain"/>
    <property type="match status" value="1"/>
</dbReference>
<keyword evidence="8" id="KW-1185">Reference proteome</keyword>
<dbReference type="Pfam" id="PF08281">
    <property type="entry name" value="Sigma70_r4_2"/>
    <property type="match status" value="1"/>
</dbReference>
<organism evidence="7 8">
    <name type="scientific">Nonomuraea jabiensis</name>
    <dbReference type="NCBI Taxonomy" id="882448"/>
    <lineage>
        <taxon>Bacteria</taxon>
        <taxon>Bacillati</taxon>
        <taxon>Actinomycetota</taxon>
        <taxon>Actinomycetes</taxon>
        <taxon>Streptosporangiales</taxon>
        <taxon>Streptosporangiaceae</taxon>
        <taxon>Nonomuraea</taxon>
    </lineage>
</organism>
<keyword evidence="4" id="KW-0804">Transcription</keyword>
<dbReference type="PANTHER" id="PTHR43133">
    <property type="entry name" value="RNA POLYMERASE ECF-TYPE SIGMA FACTO"/>
    <property type="match status" value="1"/>
</dbReference>
<evidence type="ECO:0000256" key="1">
    <source>
        <dbReference type="ARBA" id="ARBA00010641"/>
    </source>
</evidence>
<dbReference type="AlphaFoldDB" id="A0A7W9FZA4"/>
<reference evidence="7 8" key="1">
    <citation type="submission" date="2020-08" db="EMBL/GenBank/DDBJ databases">
        <title>Sequencing the genomes of 1000 actinobacteria strains.</title>
        <authorList>
            <person name="Klenk H.-P."/>
        </authorList>
    </citation>
    <scope>NUCLEOTIDE SEQUENCE [LARGE SCALE GENOMIC DNA]</scope>
    <source>
        <strain evidence="7 8">DSM 45507</strain>
    </source>
</reference>
<feature type="domain" description="RNA polymerase sigma-70 region 2" evidence="5">
    <location>
        <begin position="20"/>
        <end position="85"/>
    </location>
</feature>
<dbReference type="SUPFAM" id="SSF88659">
    <property type="entry name" value="Sigma3 and sigma4 domains of RNA polymerase sigma factors"/>
    <property type="match status" value="1"/>
</dbReference>
<evidence type="ECO:0000256" key="2">
    <source>
        <dbReference type="ARBA" id="ARBA00023015"/>
    </source>
</evidence>
<dbReference type="InterPro" id="IPR013325">
    <property type="entry name" value="RNA_pol_sigma_r2"/>
</dbReference>
<keyword evidence="3" id="KW-0731">Sigma factor</keyword>
<evidence type="ECO:0000313" key="7">
    <source>
        <dbReference type="EMBL" id="MBB5774335.1"/>
    </source>
</evidence>
<dbReference type="NCBIfam" id="TIGR02937">
    <property type="entry name" value="sigma70-ECF"/>
    <property type="match status" value="1"/>
</dbReference>
<dbReference type="SUPFAM" id="SSF88946">
    <property type="entry name" value="Sigma2 domain of RNA polymerase sigma factors"/>
    <property type="match status" value="1"/>
</dbReference>
<dbReference type="RefSeq" id="WP_185068198.1">
    <property type="nucleotide sequence ID" value="NZ_JACHMB010000001.1"/>
</dbReference>
<dbReference type="InterPro" id="IPR013249">
    <property type="entry name" value="RNA_pol_sigma70_r4_t2"/>
</dbReference>
<dbReference type="GO" id="GO:0006352">
    <property type="term" value="P:DNA-templated transcription initiation"/>
    <property type="evidence" value="ECO:0007669"/>
    <property type="project" value="InterPro"/>
</dbReference>
<evidence type="ECO:0000259" key="6">
    <source>
        <dbReference type="Pfam" id="PF08281"/>
    </source>
</evidence>
<gene>
    <name evidence="7" type="ORF">HD596_001091</name>
</gene>
<dbReference type="GO" id="GO:0016987">
    <property type="term" value="F:sigma factor activity"/>
    <property type="evidence" value="ECO:0007669"/>
    <property type="project" value="UniProtKB-KW"/>
</dbReference>
<name>A0A7W9FZA4_9ACTN</name>
<dbReference type="InterPro" id="IPR013324">
    <property type="entry name" value="RNA_pol_sigma_r3/r4-like"/>
</dbReference>
<dbReference type="CDD" id="cd06171">
    <property type="entry name" value="Sigma70_r4"/>
    <property type="match status" value="1"/>
</dbReference>
<dbReference type="InterPro" id="IPR014284">
    <property type="entry name" value="RNA_pol_sigma-70_dom"/>
</dbReference>
<sequence>MQDPRVPPDTRDRFEALCLACYPAIHRYALRRTDSVDDVADLIAETFLAAWRRLDDVPDGDAALLWLYGVARRVLANHRRGESRRSALAARLRDELAVGQETAPADPRTDALRAAFDALSPADREVLALAGWEGLTGPQIATVLGCSSTAARLRLHKARKRLARLLGTTDEAPVMTPLRGETR</sequence>
<evidence type="ECO:0000256" key="3">
    <source>
        <dbReference type="ARBA" id="ARBA00023082"/>
    </source>
</evidence>
<evidence type="ECO:0000313" key="8">
    <source>
        <dbReference type="Proteomes" id="UP000579153"/>
    </source>
</evidence>
<dbReference type="InterPro" id="IPR039425">
    <property type="entry name" value="RNA_pol_sigma-70-like"/>
</dbReference>
<accession>A0A7W9FZA4</accession>
<dbReference type="GO" id="GO:0003677">
    <property type="term" value="F:DNA binding"/>
    <property type="evidence" value="ECO:0007669"/>
    <property type="project" value="InterPro"/>
</dbReference>
<keyword evidence="2" id="KW-0805">Transcription regulation</keyword>
<dbReference type="InterPro" id="IPR007627">
    <property type="entry name" value="RNA_pol_sigma70_r2"/>
</dbReference>
<dbReference type="PANTHER" id="PTHR43133:SF25">
    <property type="entry name" value="RNA POLYMERASE SIGMA FACTOR RFAY-RELATED"/>
    <property type="match status" value="1"/>
</dbReference>
<dbReference type="Gene3D" id="1.10.1740.10">
    <property type="match status" value="1"/>
</dbReference>
<evidence type="ECO:0000259" key="5">
    <source>
        <dbReference type="Pfam" id="PF04542"/>
    </source>
</evidence>
<comment type="caution">
    <text evidence="7">The sequence shown here is derived from an EMBL/GenBank/DDBJ whole genome shotgun (WGS) entry which is preliminary data.</text>
</comment>
<proteinExistence type="inferred from homology"/>
<comment type="similarity">
    <text evidence="1">Belongs to the sigma-70 factor family. ECF subfamily.</text>
</comment>